<organism evidence="7 8">
    <name type="scientific">Strix occidentalis caurina</name>
    <name type="common">northern spotted owl</name>
    <dbReference type="NCBI Taxonomy" id="311401"/>
    <lineage>
        <taxon>Eukaryota</taxon>
        <taxon>Metazoa</taxon>
        <taxon>Chordata</taxon>
        <taxon>Craniata</taxon>
        <taxon>Vertebrata</taxon>
        <taxon>Euteleostomi</taxon>
        <taxon>Archelosauria</taxon>
        <taxon>Archosauria</taxon>
        <taxon>Dinosauria</taxon>
        <taxon>Saurischia</taxon>
        <taxon>Theropoda</taxon>
        <taxon>Coelurosauria</taxon>
        <taxon>Aves</taxon>
        <taxon>Neognathae</taxon>
        <taxon>Neoaves</taxon>
        <taxon>Telluraves</taxon>
        <taxon>Strigiformes</taxon>
        <taxon>Strigidae</taxon>
        <taxon>Strix</taxon>
    </lineage>
</organism>
<evidence type="ECO:0000256" key="2">
    <source>
        <dbReference type="ARBA" id="ARBA00006193"/>
    </source>
</evidence>
<reference evidence="7" key="2">
    <citation type="submission" date="2025-09" db="UniProtKB">
        <authorList>
            <consortium name="Ensembl"/>
        </authorList>
    </citation>
    <scope>IDENTIFICATION</scope>
</reference>
<dbReference type="PANTHER" id="PTHR14198">
    <property type="entry name" value="TRANSMEMBRANE 4 L6 FAMILY MEMBER 1-RELATED"/>
    <property type="match status" value="1"/>
</dbReference>
<keyword evidence="8" id="KW-1185">Reference proteome</keyword>
<keyword evidence="4 6" id="KW-1133">Transmembrane helix</keyword>
<keyword evidence="5 6" id="KW-0472">Membrane</keyword>
<evidence type="ECO:0000256" key="1">
    <source>
        <dbReference type="ARBA" id="ARBA00004141"/>
    </source>
</evidence>
<comment type="similarity">
    <text evidence="2">Belongs to the L6 tetraspanin family.</text>
</comment>
<evidence type="ECO:0000256" key="4">
    <source>
        <dbReference type="ARBA" id="ARBA00022989"/>
    </source>
</evidence>
<protein>
    <submittedName>
        <fullName evidence="7">Transmembrane 4 L six family member 4</fullName>
    </submittedName>
</protein>
<dbReference type="Pfam" id="PF05805">
    <property type="entry name" value="L6_membrane"/>
    <property type="match status" value="1"/>
</dbReference>
<evidence type="ECO:0000313" key="8">
    <source>
        <dbReference type="Proteomes" id="UP000694551"/>
    </source>
</evidence>
<dbReference type="GO" id="GO:0016020">
    <property type="term" value="C:membrane"/>
    <property type="evidence" value="ECO:0007669"/>
    <property type="project" value="UniProtKB-SubCell"/>
</dbReference>
<feature type="transmembrane region" description="Helical" evidence="6">
    <location>
        <begin position="90"/>
        <end position="114"/>
    </location>
</feature>
<sequence length="219" mass="23470">MCMGGCAKCLGTTLIPLAVLCTLANILLFFPGGKVVENNLHITDEVWYFGGILGSGVLMIFPALVFLGLKNNDCCGCCGNASCGKRFAMFSSIIFAAIGVLGAGYCFVLSAVALNRGPKCYTGTQWTYPFQDGNYLANHTLWSACQSPENIVPWNLTLFSLLLIMSGIQVVLCGIQVVNGLFGTICGDCKCCGCCGVSKYPLYHHPLMQPSYIYSFICG</sequence>
<evidence type="ECO:0000256" key="5">
    <source>
        <dbReference type="ARBA" id="ARBA00023136"/>
    </source>
</evidence>
<reference evidence="7" key="1">
    <citation type="submission" date="2025-08" db="UniProtKB">
        <authorList>
            <consortium name="Ensembl"/>
        </authorList>
    </citation>
    <scope>IDENTIFICATION</scope>
</reference>
<feature type="transmembrane region" description="Helical" evidence="6">
    <location>
        <begin position="48"/>
        <end position="69"/>
    </location>
</feature>
<accession>A0A8D0F1T9</accession>
<name>A0A8D0F1T9_STROC</name>
<dbReference type="AlphaFoldDB" id="A0A8D0F1T9"/>
<dbReference type="Proteomes" id="UP000694551">
    <property type="component" value="Unplaced"/>
</dbReference>
<feature type="transmembrane region" description="Helical" evidence="6">
    <location>
        <begin position="156"/>
        <end position="175"/>
    </location>
</feature>
<evidence type="ECO:0000256" key="6">
    <source>
        <dbReference type="SAM" id="Phobius"/>
    </source>
</evidence>
<comment type="subcellular location">
    <subcellularLocation>
        <location evidence="1">Membrane</location>
        <topology evidence="1">Multi-pass membrane protein</topology>
    </subcellularLocation>
</comment>
<dbReference type="InterPro" id="IPR008661">
    <property type="entry name" value="L6_membrane"/>
</dbReference>
<dbReference type="PANTHER" id="PTHR14198:SF15">
    <property type="entry name" value="TRANSMEMBRANE 4 L6 FAMILY MEMBER 4"/>
    <property type="match status" value="1"/>
</dbReference>
<keyword evidence="3 6" id="KW-0812">Transmembrane</keyword>
<evidence type="ECO:0000256" key="3">
    <source>
        <dbReference type="ARBA" id="ARBA00022692"/>
    </source>
</evidence>
<proteinExistence type="inferred from homology"/>
<evidence type="ECO:0000313" key="7">
    <source>
        <dbReference type="Ensembl" id="ENSSOCP00000007887.1"/>
    </source>
</evidence>
<dbReference type="Ensembl" id="ENSSOCT00000008088.1">
    <property type="protein sequence ID" value="ENSSOCP00000007887.1"/>
    <property type="gene ID" value="ENSSOCG00000006003.1"/>
</dbReference>